<accession>A0A517ZI03</accession>
<name>A0A517ZI03_9PLAN</name>
<reference evidence="2 3" key="1">
    <citation type="submission" date="2019-02" db="EMBL/GenBank/DDBJ databases">
        <title>Deep-cultivation of Planctomycetes and their phenomic and genomic characterization uncovers novel biology.</title>
        <authorList>
            <person name="Wiegand S."/>
            <person name="Jogler M."/>
            <person name="Boedeker C."/>
            <person name="Pinto D."/>
            <person name="Vollmers J."/>
            <person name="Rivas-Marin E."/>
            <person name="Kohn T."/>
            <person name="Peeters S.H."/>
            <person name="Heuer A."/>
            <person name="Rast P."/>
            <person name="Oberbeckmann S."/>
            <person name="Bunk B."/>
            <person name="Jeske O."/>
            <person name="Meyerdierks A."/>
            <person name="Storesund J.E."/>
            <person name="Kallscheuer N."/>
            <person name="Luecker S."/>
            <person name="Lage O.M."/>
            <person name="Pohl T."/>
            <person name="Merkel B.J."/>
            <person name="Hornburger P."/>
            <person name="Mueller R.-W."/>
            <person name="Bruemmer F."/>
            <person name="Labrenz M."/>
            <person name="Spormann A.M."/>
            <person name="Op den Camp H."/>
            <person name="Overmann J."/>
            <person name="Amann R."/>
            <person name="Jetten M.S.M."/>
            <person name="Mascher T."/>
            <person name="Medema M.H."/>
            <person name="Devos D.P."/>
            <person name="Kaster A.-K."/>
            <person name="Ovreas L."/>
            <person name="Rohde M."/>
            <person name="Galperin M.Y."/>
            <person name="Jogler C."/>
        </authorList>
    </citation>
    <scope>NUCLEOTIDE SEQUENCE [LARGE SCALE GENOMIC DNA]</scope>
    <source>
        <strain evidence="2 3">Mal52</strain>
    </source>
</reference>
<sequence length="270" mass="30858" precursor="true">MALKIACLVCINLLLIFGGSSVRAQDFTVITETEHVNSGKIVGRSRTIFHAGEAYDQVTGLGEITIYQPGRQQFTIFSAARNLATTISFNDIVANQREFDRQILSHVEQLERRGSRETLQKAAELKFQLLPEFQENFDAKKNELSMTSEYYSYVVKTEPNLQPQIVGSYLRYADWTKQYNALLDPASIFPAPRLLVNQVLRKRGAMPLTVSLKHPGKNSLHLQSRHQIRWKLTDQDRAAIVFWQRFLAKPDLKWVTFQEFQAAVRPAGDE</sequence>
<feature type="signal peptide" evidence="1">
    <location>
        <begin position="1"/>
        <end position="24"/>
    </location>
</feature>
<protein>
    <submittedName>
        <fullName evidence="2">Uncharacterized protein</fullName>
    </submittedName>
</protein>
<organism evidence="2 3">
    <name type="scientific">Symmachiella dynata</name>
    <dbReference type="NCBI Taxonomy" id="2527995"/>
    <lineage>
        <taxon>Bacteria</taxon>
        <taxon>Pseudomonadati</taxon>
        <taxon>Planctomycetota</taxon>
        <taxon>Planctomycetia</taxon>
        <taxon>Planctomycetales</taxon>
        <taxon>Planctomycetaceae</taxon>
        <taxon>Symmachiella</taxon>
    </lineage>
</organism>
<proteinExistence type="predicted"/>
<gene>
    <name evidence="2" type="ORF">Mal52_05560</name>
</gene>
<dbReference type="EMBL" id="CP036276">
    <property type="protein sequence ID" value="QDU42101.1"/>
    <property type="molecule type" value="Genomic_DNA"/>
</dbReference>
<dbReference type="KEGG" id="sdyn:Mal52_05560"/>
<keyword evidence="1" id="KW-0732">Signal</keyword>
<evidence type="ECO:0000313" key="3">
    <source>
        <dbReference type="Proteomes" id="UP000319383"/>
    </source>
</evidence>
<dbReference type="RefSeq" id="WP_145374144.1">
    <property type="nucleotide sequence ID" value="NZ_CP036276.1"/>
</dbReference>
<evidence type="ECO:0000313" key="2">
    <source>
        <dbReference type="EMBL" id="QDU42101.1"/>
    </source>
</evidence>
<keyword evidence="3" id="KW-1185">Reference proteome</keyword>
<dbReference type="Proteomes" id="UP000319383">
    <property type="component" value="Chromosome"/>
</dbReference>
<dbReference type="AlphaFoldDB" id="A0A517ZI03"/>
<evidence type="ECO:0000256" key="1">
    <source>
        <dbReference type="SAM" id="SignalP"/>
    </source>
</evidence>
<feature type="chain" id="PRO_5022216566" evidence="1">
    <location>
        <begin position="25"/>
        <end position="270"/>
    </location>
</feature>